<dbReference type="InterPro" id="IPR029009">
    <property type="entry name" value="ASB_dom_sf"/>
</dbReference>
<protein>
    <recommendedName>
        <fullName evidence="11">L-serine dehydratase</fullName>
        <ecNumber evidence="11">4.3.1.17</ecNumber>
    </recommendedName>
</protein>
<keyword evidence="7 11" id="KW-0408">Iron</keyword>
<evidence type="ECO:0000259" key="13">
    <source>
        <dbReference type="Pfam" id="PF03315"/>
    </source>
</evidence>
<dbReference type="InterPro" id="IPR005131">
    <property type="entry name" value="Ser_deHydtase_bsu"/>
</dbReference>
<evidence type="ECO:0000313" key="14">
    <source>
        <dbReference type="EMBL" id="SOD71008.1"/>
    </source>
</evidence>
<dbReference type="EC" id="4.3.1.17" evidence="11"/>
<dbReference type="Pfam" id="PF03315">
    <property type="entry name" value="SDH_beta"/>
    <property type="match status" value="1"/>
</dbReference>
<feature type="domain" description="Serine dehydratase beta chain" evidence="13">
    <location>
        <begin position="3"/>
        <end position="156"/>
    </location>
</feature>
<dbReference type="InterPro" id="IPR051318">
    <property type="entry name" value="Fe-S_L-Ser"/>
</dbReference>
<keyword evidence="5 11" id="KW-0004">4Fe-4S</keyword>
<dbReference type="PANTHER" id="PTHR30182">
    <property type="entry name" value="L-SERINE DEHYDRATASE"/>
    <property type="match status" value="1"/>
</dbReference>
<sequence length="467" mass="49791">MLSIFDIFKIGLGPSSSHTVGPMKAAAAFAGSLNDLGVLPQVKRLAAEVYGSLALTGLGHGTFDAILLGLEGSLPHNVDLETLPERLEHINAHAQLQLNGTQTIDFEVARDMVVRYSDSLPKHPNGLRFIAYDAQEQILHEQIYYSIGGGFIVTDEQFGKEQSNATSVPYPFKHMADLLRICDEEDLSIAQVVVQNEAAISGEKPLAVRRRVAAIAQAMFDCVERGLQQRGVLAGGLNVQRRAPDLAVKMQNLREAGQLNTHLWPMIYAMAVNEENAAGGRVVTAPTNGAAGIVPAVLYYFHKFHPLAAPRAIEDFLLVAGAIGILYKTNASISGAEVGCQGEVGVACSMAAGAFSAVSGGTTAQIENAAEMAMEHHLGLTCDPVGGLVQIPCIERNGIAAEKAIKLAQLSLLEDGNNKKVSLDMVIKTMLQTGLDMKSTYKETSLAGLAVTLKKKAIPISVRVVEC</sequence>
<comment type="similarity">
    <text evidence="3 11">Belongs to the iron-sulfur dependent L-serine dehydratase family.</text>
</comment>
<dbReference type="GO" id="GO:0003941">
    <property type="term" value="F:L-serine ammonia-lyase activity"/>
    <property type="evidence" value="ECO:0007669"/>
    <property type="project" value="UniProtKB-UniRule"/>
</dbReference>
<dbReference type="NCBIfam" id="TIGR00720">
    <property type="entry name" value="sda_mono"/>
    <property type="match status" value="1"/>
</dbReference>
<dbReference type="FunFam" id="3.30.1330.90:FF:000001">
    <property type="entry name" value="L-serine ammonia-lyase 1"/>
    <property type="match status" value="1"/>
</dbReference>
<keyword evidence="4 11" id="KW-0312">Gluconeogenesis</keyword>
<keyword evidence="9 11" id="KW-0456">Lyase</keyword>
<evidence type="ECO:0000256" key="4">
    <source>
        <dbReference type="ARBA" id="ARBA00022432"/>
    </source>
</evidence>
<name>A0A286EJC9_9NEIS</name>
<dbReference type="EMBL" id="OCNF01000026">
    <property type="protein sequence ID" value="SOD71008.1"/>
    <property type="molecule type" value="Genomic_DNA"/>
</dbReference>
<proteinExistence type="inferred from homology"/>
<dbReference type="Gene3D" id="3.30.1330.90">
    <property type="entry name" value="D-3-phosphoglycerate dehydrogenase, domain 3"/>
    <property type="match status" value="1"/>
</dbReference>
<evidence type="ECO:0000256" key="2">
    <source>
        <dbReference type="ARBA" id="ARBA00004742"/>
    </source>
</evidence>
<evidence type="ECO:0000256" key="6">
    <source>
        <dbReference type="ARBA" id="ARBA00022723"/>
    </source>
</evidence>
<comment type="cofactor">
    <cofactor evidence="1 11">
        <name>[4Fe-4S] cluster</name>
        <dbReference type="ChEBI" id="CHEBI:49883"/>
    </cofactor>
</comment>
<evidence type="ECO:0000256" key="5">
    <source>
        <dbReference type="ARBA" id="ARBA00022485"/>
    </source>
</evidence>
<evidence type="ECO:0000313" key="15">
    <source>
        <dbReference type="Proteomes" id="UP000219669"/>
    </source>
</evidence>
<dbReference type="SUPFAM" id="SSF143548">
    <property type="entry name" value="Serine metabolism enzymes domain"/>
    <property type="match status" value="1"/>
</dbReference>
<keyword evidence="6 11" id="KW-0479">Metal-binding</keyword>
<dbReference type="GO" id="GO:0009063">
    <property type="term" value="P:amino acid catabolic process"/>
    <property type="evidence" value="ECO:0007669"/>
    <property type="project" value="UniProtKB-ARBA"/>
</dbReference>
<keyword evidence="15" id="KW-1185">Reference proteome</keyword>
<dbReference type="OrthoDB" id="9805537at2"/>
<accession>A0A286EJC9</accession>
<dbReference type="InterPro" id="IPR004644">
    <property type="entry name" value="Fe-S_L-Ser_mono"/>
</dbReference>
<comment type="catalytic activity">
    <reaction evidence="10 11">
        <text>L-serine = pyruvate + NH4(+)</text>
        <dbReference type="Rhea" id="RHEA:19169"/>
        <dbReference type="ChEBI" id="CHEBI:15361"/>
        <dbReference type="ChEBI" id="CHEBI:28938"/>
        <dbReference type="ChEBI" id="CHEBI:33384"/>
        <dbReference type="EC" id="4.3.1.17"/>
    </reaction>
</comment>
<dbReference type="GO" id="GO:0046872">
    <property type="term" value="F:metal ion binding"/>
    <property type="evidence" value="ECO:0007669"/>
    <property type="project" value="UniProtKB-KW"/>
</dbReference>
<dbReference type="RefSeq" id="WP_097115063.1">
    <property type="nucleotide sequence ID" value="NZ_CP083931.1"/>
</dbReference>
<gene>
    <name evidence="14" type="ORF">SAMN02746062_02111</name>
</gene>
<evidence type="ECO:0000259" key="12">
    <source>
        <dbReference type="Pfam" id="PF03313"/>
    </source>
</evidence>
<dbReference type="InterPro" id="IPR005130">
    <property type="entry name" value="Ser_deHydtase-like_asu"/>
</dbReference>
<feature type="domain" description="Serine dehydratase-like alpha subunit" evidence="12">
    <location>
        <begin position="184"/>
        <end position="450"/>
    </location>
</feature>
<dbReference type="Pfam" id="PF03313">
    <property type="entry name" value="SDH_alpha"/>
    <property type="match status" value="1"/>
</dbReference>
<evidence type="ECO:0000256" key="9">
    <source>
        <dbReference type="ARBA" id="ARBA00023239"/>
    </source>
</evidence>
<dbReference type="GO" id="GO:0051539">
    <property type="term" value="F:4 iron, 4 sulfur cluster binding"/>
    <property type="evidence" value="ECO:0007669"/>
    <property type="project" value="UniProtKB-UniRule"/>
</dbReference>
<evidence type="ECO:0000256" key="10">
    <source>
        <dbReference type="ARBA" id="ARBA00049406"/>
    </source>
</evidence>
<dbReference type="GO" id="GO:0006094">
    <property type="term" value="P:gluconeogenesis"/>
    <property type="evidence" value="ECO:0007669"/>
    <property type="project" value="UniProtKB-KW"/>
</dbReference>
<organism evidence="14 15">
    <name type="scientific">Alysiella filiformis DSM 16848</name>
    <dbReference type="NCBI Taxonomy" id="1120981"/>
    <lineage>
        <taxon>Bacteria</taxon>
        <taxon>Pseudomonadati</taxon>
        <taxon>Pseudomonadota</taxon>
        <taxon>Betaproteobacteria</taxon>
        <taxon>Neisseriales</taxon>
        <taxon>Neisseriaceae</taxon>
        <taxon>Alysiella</taxon>
    </lineage>
</organism>
<evidence type="ECO:0000256" key="11">
    <source>
        <dbReference type="RuleBase" id="RU366059"/>
    </source>
</evidence>
<dbReference type="PANTHER" id="PTHR30182:SF1">
    <property type="entry name" value="L-SERINE DEHYDRATASE 1"/>
    <property type="match status" value="1"/>
</dbReference>
<evidence type="ECO:0000256" key="3">
    <source>
        <dbReference type="ARBA" id="ARBA00008636"/>
    </source>
</evidence>
<evidence type="ECO:0000256" key="7">
    <source>
        <dbReference type="ARBA" id="ARBA00023004"/>
    </source>
</evidence>
<dbReference type="Proteomes" id="UP000219669">
    <property type="component" value="Unassembled WGS sequence"/>
</dbReference>
<dbReference type="AlphaFoldDB" id="A0A286EJC9"/>
<evidence type="ECO:0000256" key="1">
    <source>
        <dbReference type="ARBA" id="ARBA00001966"/>
    </source>
</evidence>
<comment type="pathway">
    <text evidence="2">Carbohydrate biosynthesis; gluconeogenesis.</text>
</comment>
<reference evidence="14 15" key="1">
    <citation type="submission" date="2017-09" db="EMBL/GenBank/DDBJ databases">
        <authorList>
            <person name="Ehlers B."/>
            <person name="Leendertz F.H."/>
        </authorList>
    </citation>
    <scope>NUCLEOTIDE SEQUENCE [LARGE SCALE GENOMIC DNA]</scope>
    <source>
        <strain evidence="14 15">DSM 16848</strain>
    </source>
</reference>
<evidence type="ECO:0000256" key="8">
    <source>
        <dbReference type="ARBA" id="ARBA00023014"/>
    </source>
</evidence>
<keyword evidence="8 11" id="KW-0411">Iron-sulfur</keyword>